<dbReference type="Proteomes" id="UP001221757">
    <property type="component" value="Unassembled WGS sequence"/>
</dbReference>
<accession>A0AAD7AWK7</accession>
<evidence type="ECO:0000313" key="2">
    <source>
        <dbReference type="Proteomes" id="UP001221757"/>
    </source>
</evidence>
<dbReference type="EMBL" id="JARKIE010001475">
    <property type="protein sequence ID" value="KAJ7601833.1"/>
    <property type="molecule type" value="Genomic_DNA"/>
</dbReference>
<evidence type="ECO:0000313" key="1">
    <source>
        <dbReference type="EMBL" id="KAJ7601833.1"/>
    </source>
</evidence>
<gene>
    <name evidence="1" type="ORF">B0H17DRAFT_1238706</name>
</gene>
<proteinExistence type="predicted"/>
<reference evidence="1" key="1">
    <citation type="submission" date="2023-03" db="EMBL/GenBank/DDBJ databases">
        <title>Massive genome expansion in bonnet fungi (Mycena s.s.) driven by repeated elements and novel gene families across ecological guilds.</title>
        <authorList>
            <consortium name="Lawrence Berkeley National Laboratory"/>
            <person name="Harder C.B."/>
            <person name="Miyauchi S."/>
            <person name="Viragh M."/>
            <person name="Kuo A."/>
            <person name="Thoen E."/>
            <person name="Andreopoulos B."/>
            <person name="Lu D."/>
            <person name="Skrede I."/>
            <person name="Drula E."/>
            <person name="Henrissat B."/>
            <person name="Morin E."/>
            <person name="Kohler A."/>
            <person name="Barry K."/>
            <person name="LaButti K."/>
            <person name="Morin E."/>
            <person name="Salamov A."/>
            <person name="Lipzen A."/>
            <person name="Mereny Z."/>
            <person name="Hegedus B."/>
            <person name="Baldrian P."/>
            <person name="Stursova M."/>
            <person name="Weitz H."/>
            <person name="Taylor A."/>
            <person name="Grigoriev I.V."/>
            <person name="Nagy L.G."/>
            <person name="Martin F."/>
            <person name="Kauserud H."/>
        </authorList>
    </citation>
    <scope>NUCLEOTIDE SEQUENCE</scope>
    <source>
        <strain evidence="1">CBHHK067</strain>
    </source>
</reference>
<protein>
    <submittedName>
        <fullName evidence="1">Uncharacterized protein</fullName>
    </submittedName>
</protein>
<sequence>MSTIRACWFRTSFFWADYPHTHLSASMKATTSARSRTGCGGVVRGLDVVTRLHCLAWHSRATLLPPTLFPCPLSRLPVLSSQCLIVPTLPIPALAIRALPVPSLNVLTLGLEKRRSDFWGGFFSVRAIGEFHLFEEGRRRAESGVRAPEIVGGADDTGTIAGGDAGFGCEWCCEWQEQRAEEWSGSRSEGRGAGGSSGGSLEGRVWVQFVGRGAESGGEGVRARERCSVFGIRARCSDAFGGRFSCSERAPCSAFGQGVFGYLPLFDSGTGVRVFACSNAGAVFRYIPARPLRQHHVLTHLRPIRPDGGLPARCAGTRFCSGGARGSGGRAVFRSRRGVRDVERCSGPFDVRANSGGVFVLIGAAVDSTWACVAKSLLVLGALVRSPAKEVVCRHTSSQSRL</sequence>
<name>A0AAD7AWK7_MYCRO</name>
<dbReference type="AlphaFoldDB" id="A0AAD7AWK7"/>
<keyword evidence="2" id="KW-1185">Reference proteome</keyword>
<comment type="caution">
    <text evidence="1">The sequence shown here is derived from an EMBL/GenBank/DDBJ whole genome shotgun (WGS) entry which is preliminary data.</text>
</comment>
<organism evidence="1 2">
    <name type="scientific">Mycena rosella</name>
    <name type="common">Pink bonnet</name>
    <name type="synonym">Agaricus rosellus</name>
    <dbReference type="NCBI Taxonomy" id="1033263"/>
    <lineage>
        <taxon>Eukaryota</taxon>
        <taxon>Fungi</taxon>
        <taxon>Dikarya</taxon>
        <taxon>Basidiomycota</taxon>
        <taxon>Agaricomycotina</taxon>
        <taxon>Agaricomycetes</taxon>
        <taxon>Agaricomycetidae</taxon>
        <taxon>Agaricales</taxon>
        <taxon>Marasmiineae</taxon>
        <taxon>Mycenaceae</taxon>
        <taxon>Mycena</taxon>
    </lineage>
</organism>